<dbReference type="Pfam" id="PF10295">
    <property type="entry name" value="DUF2406"/>
    <property type="match status" value="1"/>
</dbReference>
<gene>
    <name evidence="2" type="ORF">SAPINGB_P001996</name>
</gene>
<name>A0A5E8BH95_9ASCO</name>
<organism evidence="2 3">
    <name type="scientific">Magnusiomyces paraingens</name>
    <dbReference type="NCBI Taxonomy" id="2606893"/>
    <lineage>
        <taxon>Eukaryota</taxon>
        <taxon>Fungi</taxon>
        <taxon>Dikarya</taxon>
        <taxon>Ascomycota</taxon>
        <taxon>Saccharomycotina</taxon>
        <taxon>Dipodascomycetes</taxon>
        <taxon>Dipodascales</taxon>
        <taxon>Dipodascaceae</taxon>
        <taxon>Magnusiomyces</taxon>
    </lineage>
</organism>
<feature type="region of interest" description="Disordered" evidence="1">
    <location>
        <begin position="1"/>
        <end position="34"/>
    </location>
</feature>
<dbReference type="RefSeq" id="XP_031852607.1">
    <property type="nucleotide sequence ID" value="XM_031996716.1"/>
</dbReference>
<evidence type="ECO:0000313" key="3">
    <source>
        <dbReference type="Proteomes" id="UP000398389"/>
    </source>
</evidence>
<dbReference type="PANTHER" id="PTHR28186">
    <property type="entry name" value="MEIOTICALLY UP-REGULATED GENE 9 PROTEIN"/>
    <property type="match status" value="1"/>
</dbReference>
<accession>A0A5E8BH95</accession>
<dbReference type="OrthoDB" id="5330253at2759"/>
<keyword evidence="3" id="KW-1185">Reference proteome</keyword>
<evidence type="ECO:0000256" key="1">
    <source>
        <dbReference type="SAM" id="MobiDB-lite"/>
    </source>
</evidence>
<dbReference type="EMBL" id="CABVLU010000002">
    <property type="protein sequence ID" value="VVT48881.1"/>
    <property type="molecule type" value="Genomic_DNA"/>
</dbReference>
<dbReference type="PANTHER" id="PTHR28186:SF1">
    <property type="entry name" value="MEIOTICALLY UP-REGULATED GENE 9 PROTEIN"/>
    <property type="match status" value="1"/>
</dbReference>
<dbReference type="GeneID" id="43580816"/>
<proteinExistence type="predicted"/>
<protein>
    <submittedName>
        <fullName evidence="2">Uncharacterized protein</fullName>
    </submittedName>
</protein>
<reference evidence="2 3" key="1">
    <citation type="submission" date="2019-09" db="EMBL/GenBank/DDBJ databases">
        <authorList>
            <person name="Brejova B."/>
        </authorList>
    </citation>
    <scope>NUCLEOTIDE SEQUENCE [LARGE SCALE GENOMIC DNA]</scope>
</reference>
<dbReference type="Proteomes" id="UP000398389">
    <property type="component" value="Unassembled WGS sequence"/>
</dbReference>
<feature type="region of interest" description="Disordered" evidence="1">
    <location>
        <begin position="146"/>
        <end position="197"/>
    </location>
</feature>
<sequence length="197" mass="22037">MGLFRRGNKNNDDPIQVGRLDPSVDPGTNKHHIKTRSQDVHDPVLTAIHDEEPFQMSANTQGNMATVSPDLVMRDIFGNAIEAPDRSNPTRPRNERPLDTIRGFEYLCTGDERLREEMETSRFGWNPRPNFSSNVTYPHFDSNPYAAAGVGNSGDPMSSYGASSGDNNAPFKTYNPNAAEPKKKRKLFGRKKKQNTD</sequence>
<dbReference type="AlphaFoldDB" id="A0A5E8BH95"/>
<evidence type="ECO:0000313" key="2">
    <source>
        <dbReference type="EMBL" id="VVT48881.1"/>
    </source>
</evidence>
<feature type="compositionally biased region" description="Basic residues" evidence="1">
    <location>
        <begin position="182"/>
        <end position="197"/>
    </location>
</feature>
<dbReference type="InterPro" id="IPR018809">
    <property type="entry name" value="DUF2406"/>
</dbReference>